<protein>
    <submittedName>
        <fullName evidence="4">RhoGEF domain-containing protein</fullName>
    </submittedName>
</protein>
<feature type="compositionally biased region" description="Low complexity" evidence="2">
    <location>
        <begin position="40"/>
        <end position="64"/>
    </location>
</feature>
<reference evidence="4" key="1">
    <citation type="submission" date="2023-01" db="EMBL/GenBank/DDBJ databases">
        <title>The growth and conidiation of Purpureocillium lavendulum are regulated by nitrogen source and histone H3K14 acetylation.</title>
        <authorList>
            <person name="Tang P."/>
            <person name="Han J."/>
            <person name="Zhang C."/>
            <person name="Tang P."/>
            <person name="Qi F."/>
            <person name="Zhang K."/>
            <person name="Liang L."/>
        </authorList>
    </citation>
    <scope>NUCLEOTIDE SEQUENCE</scope>
    <source>
        <strain evidence="4">YMF1.00683</strain>
    </source>
</reference>
<gene>
    <name evidence="4" type="ORF">O9K51_09965</name>
</gene>
<dbReference type="Pfam" id="PF00465">
    <property type="entry name" value="Fe-ADH"/>
    <property type="match status" value="1"/>
</dbReference>
<accession>A0AB34FD90</accession>
<feature type="region of interest" description="Disordered" evidence="2">
    <location>
        <begin position="1"/>
        <end position="165"/>
    </location>
</feature>
<dbReference type="AlphaFoldDB" id="A0AB34FD90"/>
<evidence type="ECO:0000256" key="1">
    <source>
        <dbReference type="ARBA" id="ARBA00023002"/>
    </source>
</evidence>
<keyword evidence="1" id="KW-0560">Oxidoreductase</keyword>
<proteinExistence type="predicted"/>
<organism evidence="4 5">
    <name type="scientific">Purpureocillium lavendulum</name>
    <dbReference type="NCBI Taxonomy" id="1247861"/>
    <lineage>
        <taxon>Eukaryota</taxon>
        <taxon>Fungi</taxon>
        <taxon>Dikarya</taxon>
        <taxon>Ascomycota</taxon>
        <taxon>Pezizomycotina</taxon>
        <taxon>Sordariomycetes</taxon>
        <taxon>Hypocreomycetidae</taxon>
        <taxon>Hypocreales</taxon>
        <taxon>Ophiocordycipitaceae</taxon>
        <taxon>Purpureocillium</taxon>
    </lineage>
</organism>
<name>A0AB34FD90_9HYPO</name>
<sequence>MKAPAAAAAVNINSSSNSNSNSNTDHGPGPSPRRIHPNITAASTTTTTTTTSPTTVTSESASTTGHPRGVGAATTRTTSPRGTADAAAAANTTSPISRASRESRASRGSRASKESRHRSSKESRGSRAGSRGSRAGSRGSKASSKGSSNGKGHGRSSTTTASASTPRVILGRGALARLPAELARLGVCAPLIVSSPSRVALARRIQTTLLPALDSRILDSAVVSVPARVVDRALDRGGHGRDAVVSVGGASAVGLAAAIALRRGLPHVCVPTTYSGSEMMPLLCDASPARHNTLDTYPYASAAAAAMALAAAEAGPDDDDHDDHRHQEQHRNWPMHLQQPQQQQHQQSAGKSKNKNRRSSGGGGGGSTTSVRDPRVVPTLVIYDEDLTGSGAPERFSAPTGIAARARVDDFADGLKDDEYETAAWSYLHLPGV</sequence>
<dbReference type="Gene3D" id="3.40.50.1970">
    <property type="match status" value="1"/>
</dbReference>
<dbReference type="GO" id="GO:0046872">
    <property type="term" value="F:metal ion binding"/>
    <property type="evidence" value="ECO:0007669"/>
    <property type="project" value="InterPro"/>
</dbReference>
<comment type="caution">
    <text evidence="4">The sequence shown here is derived from an EMBL/GenBank/DDBJ whole genome shotgun (WGS) entry which is preliminary data.</text>
</comment>
<keyword evidence="5" id="KW-1185">Reference proteome</keyword>
<evidence type="ECO:0000313" key="4">
    <source>
        <dbReference type="EMBL" id="KAJ6437409.1"/>
    </source>
</evidence>
<feature type="region of interest" description="Disordered" evidence="2">
    <location>
        <begin position="310"/>
        <end position="376"/>
    </location>
</feature>
<dbReference type="SUPFAM" id="SSF56796">
    <property type="entry name" value="Dehydroquinate synthase-like"/>
    <property type="match status" value="1"/>
</dbReference>
<dbReference type="EMBL" id="JAQHRD010000012">
    <property type="protein sequence ID" value="KAJ6437409.1"/>
    <property type="molecule type" value="Genomic_DNA"/>
</dbReference>
<feature type="compositionally biased region" description="Low complexity" evidence="2">
    <location>
        <begin position="126"/>
        <end position="165"/>
    </location>
</feature>
<dbReference type="Proteomes" id="UP001163105">
    <property type="component" value="Unassembled WGS sequence"/>
</dbReference>
<dbReference type="InterPro" id="IPR001670">
    <property type="entry name" value="ADH_Fe/GldA"/>
</dbReference>
<feature type="compositionally biased region" description="Basic and acidic residues" evidence="2">
    <location>
        <begin position="322"/>
        <end position="331"/>
    </location>
</feature>
<evidence type="ECO:0000259" key="3">
    <source>
        <dbReference type="Pfam" id="PF00465"/>
    </source>
</evidence>
<feature type="domain" description="Alcohol dehydrogenase iron-type/glycerol dehydrogenase GldA" evidence="3">
    <location>
        <begin position="166"/>
        <end position="282"/>
    </location>
</feature>
<dbReference type="GO" id="GO:0016491">
    <property type="term" value="F:oxidoreductase activity"/>
    <property type="evidence" value="ECO:0007669"/>
    <property type="project" value="UniProtKB-KW"/>
</dbReference>
<feature type="compositionally biased region" description="Low complexity" evidence="2">
    <location>
        <begin position="338"/>
        <end position="351"/>
    </location>
</feature>
<evidence type="ECO:0000313" key="5">
    <source>
        <dbReference type="Proteomes" id="UP001163105"/>
    </source>
</evidence>
<feature type="compositionally biased region" description="Low complexity" evidence="2">
    <location>
        <begin position="1"/>
        <end position="23"/>
    </location>
</feature>
<evidence type="ECO:0000256" key="2">
    <source>
        <dbReference type="SAM" id="MobiDB-lite"/>
    </source>
</evidence>